<sequence>MAFLQGCIDKIESWMAERERSGAAADPRRRTPQRVLKLPKFVEFHMADSAEGCDEIFWEDPLNFTPRRGRNGWIDSWGIYPHDRRGFRKVDGERISQRTAVTGMIYCDDEQLPLPEIQFIDALITKKVSQLKQVDLGDLPQRDFTLYISLPFIEAPYDPRADRYWRRVKVSGGLPLFVLADKIITPLWGWVRNLHAHAFHDFKDGAVFGPKGCNAVDMEHLDKSGYKYIPEEEYCIAHILRTPGDVMGYHYDFGDNWFVDIKLEEIASKDESNGAVAVLDGAGGILPDGELIGTFAWADRLRQAARSPTAKRKAVSTLFEATNLTQAGKRPPANPDAFDLDAFDLEGTRRAVRDALDSKASLPYASKKFVSPIGAPTHESMLSDEAVKLRLGMSLKDMKKGTALAQVPVSDRTFLEEGVSVGRKDNPGNTACANCGSPSDLKACAACGQRYYCSKACQKAHWKDRHKTECDRSARRK</sequence>
<organism evidence="6 7">
    <name type="scientific">Lentinus brumalis</name>
    <dbReference type="NCBI Taxonomy" id="2498619"/>
    <lineage>
        <taxon>Eukaryota</taxon>
        <taxon>Fungi</taxon>
        <taxon>Dikarya</taxon>
        <taxon>Basidiomycota</taxon>
        <taxon>Agaricomycotina</taxon>
        <taxon>Agaricomycetes</taxon>
        <taxon>Polyporales</taxon>
        <taxon>Polyporaceae</taxon>
        <taxon>Lentinus</taxon>
    </lineage>
</organism>
<keyword evidence="7" id="KW-1185">Reference proteome</keyword>
<evidence type="ECO:0000256" key="3">
    <source>
        <dbReference type="ARBA" id="ARBA00022833"/>
    </source>
</evidence>
<keyword evidence="3" id="KW-0862">Zinc</keyword>
<proteinExistence type="predicted"/>
<dbReference type="InterPro" id="IPR002893">
    <property type="entry name" value="Znf_MYND"/>
</dbReference>
<dbReference type="Pfam" id="PF01753">
    <property type="entry name" value="zf-MYND"/>
    <property type="match status" value="1"/>
</dbReference>
<reference evidence="6 7" key="1">
    <citation type="journal article" date="2018" name="Biotechnol. Biofuels">
        <title>Integrative visual omics of the white-rot fungus Polyporus brumalis exposes the biotechnological potential of its oxidative enzymes for delignifying raw plant biomass.</title>
        <authorList>
            <person name="Miyauchi S."/>
            <person name="Rancon A."/>
            <person name="Drula E."/>
            <person name="Hage H."/>
            <person name="Chaduli D."/>
            <person name="Favel A."/>
            <person name="Grisel S."/>
            <person name="Henrissat B."/>
            <person name="Herpoel-Gimbert I."/>
            <person name="Ruiz-Duenas F.J."/>
            <person name="Chevret D."/>
            <person name="Hainaut M."/>
            <person name="Lin J."/>
            <person name="Wang M."/>
            <person name="Pangilinan J."/>
            <person name="Lipzen A."/>
            <person name="Lesage-Meessen L."/>
            <person name="Navarro D."/>
            <person name="Riley R."/>
            <person name="Grigoriev I.V."/>
            <person name="Zhou S."/>
            <person name="Raouche S."/>
            <person name="Rosso M.N."/>
        </authorList>
    </citation>
    <scope>NUCLEOTIDE SEQUENCE [LARGE SCALE GENOMIC DNA]</scope>
    <source>
        <strain evidence="6 7">BRFM 1820</strain>
    </source>
</reference>
<name>A0A371CPW1_9APHY</name>
<evidence type="ECO:0000256" key="4">
    <source>
        <dbReference type="PROSITE-ProRule" id="PRU00134"/>
    </source>
</evidence>
<dbReference type="GO" id="GO:0008270">
    <property type="term" value="F:zinc ion binding"/>
    <property type="evidence" value="ECO:0007669"/>
    <property type="project" value="UniProtKB-KW"/>
</dbReference>
<dbReference type="PROSITE" id="PS50865">
    <property type="entry name" value="ZF_MYND_2"/>
    <property type="match status" value="1"/>
</dbReference>
<keyword evidence="2 4" id="KW-0863">Zinc-finger</keyword>
<dbReference type="Proteomes" id="UP000256964">
    <property type="component" value="Unassembled WGS sequence"/>
</dbReference>
<evidence type="ECO:0000313" key="7">
    <source>
        <dbReference type="Proteomes" id="UP000256964"/>
    </source>
</evidence>
<evidence type="ECO:0000256" key="2">
    <source>
        <dbReference type="ARBA" id="ARBA00022771"/>
    </source>
</evidence>
<dbReference type="EMBL" id="KZ857488">
    <property type="protein sequence ID" value="RDX42292.1"/>
    <property type="molecule type" value="Genomic_DNA"/>
</dbReference>
<feature type="domain" description="MYND-type" evidence="5">
    <location>
        <begin position="432"/>
        <end position="470"/>
    </location>
</feature>
<dbReference type="Pfam" id="PF07929">
    <property type="entry name" value="PRiA4_ORF3"/>
    <property type="match status" value="1"/>
</dbReference>
<dbReference type="SUPFAM" id="SSF159941">
    <property type="entry name" value="MM3350-like"/>
    <property type="match status" value="1"/>
</dbReference>
<dbReference type="PROSITE" id="PS01360">
    <property type="entry name" value="ZF_MYND_1"/>
    <property type="match status" value="1"/>
</dbReference>
<keyword evidence="1" id="KW-0479">Metal-binding</keyword>
<evidence type="ECO:0000259" key="5">
    <source>
        <dbReference type="PROSITE" id="PS50865"/>
    </source>
</evidence>
<gene>
    <name evidence="6" type="ORF">OH76DRAFT_135518</name>
</gene>
<dbReference type="Gene3D" id="6.10.140.2220">
    <property type="match status" value="1"/>
</dbReference>
<protein>
    <recommendedName>
        <fullName evidence="5">MYND-type domain-containing protein</fullName>
    </recommendedName>
</protein>
<dbReference type="AlphaFoldDB" id="A0A371CPW1"/>
<dbReference type="Gene3D" id="3.10.290.30">
    <property type="entry name" value="MM3350-like"/>
    <property type="match status" value="1"/>
</dbReference>
<dbReference type="InterPro" id="IPR024047">
    <property type="entry name" value="MM3350-like_sf"/>
</dbReference>
<accession>A0A371CPW1</accession>
<evidence type="ECO:0000313" key="6">
    <source>
        <dbReference type="EMBL" id="RDX42292.1"/>
    </source>
</evidence>
<dbReference type="InterPro" id="IPR012912">
    <property type="entry name" value="Plasmid_pRiA4b_Orf3-like"/>
</dbReference>
<evidence type="ECO:0000256" key="1">
    <source>
        <dbReference type="ARBA" id="ARBA00022723"/>
    </source>
</evidence>
<dbReference type="SUPFAM" id="SSF144232">
    <property type="entry name" value="HIT/MYND zinc finger-like"/>
    <property type="match status" value="1"/>
</dbReference>
<dbReference type="OrthoDB" id="432970at2759"/>